<dbReference type="GO" id="GO:0008009">
    <property type="term" value="F:chemokine activity"/>
    <property type="evidence" value="ECO:0007669"/>
    <property type="project" value="InterPro"/>
</dbReference>
<feature type="domain" description="Chemokine interleukin-8-like" evidence="3">
    <location>
        <begin position="24"/>
        <end position="84"/>
    </location>
</feature>
<dbReference type="SUPFAM" id="SSF54117">
    <property type="entry name" value="Interleukin 8-like chemokines"/>
    <property type="match status" value="1"/>
</dbReference>
<sequence length="96" mass="11020">MSKLAVCVSVMLVLLVPLTESRPFKTCCTHYQENPIRIQLLKSYTFQDITKQCNIMAVIFRTVRNRLVCGNPDSDWVQRAMETVPDEGFGHHPHSK</sequence>
<evidence type="ECO:0000313" key="5">
    <source>
        <dbReference type="Proteomes" id="UP001187415"/>
    </source>
</evidence>
<gene>
    <name evidence="4" type="ORF">Q5P01_022387</name>
</gene>
<dbReference type="SMART" id="SM00199">
    <property type="entry name" value="SCY"/>
    <property type="match status" value="1"/>
</dbReference>
<evidence type="ECO:0000256" key="1">
    <source>
        <dbReference type="ARBA" id="ARBA00022514"/>
    </source>
</evidence>
<dbReference type="GO" id="GO:0005615">
    <property type="term" value="C:extracellular space"/>
    <property type="evidence" value="ECO:0007669"/>
    <property type="project" value="UniProtKB-KW"/>
</dbReference>
<keyword evidence="2" id="KW-0732">Signal</keyword>
<evidence type="ECO:0000313" key="4">
    <source>
        <dbReference type="EMBL" id="KAK2822322.1"/>
    </source>
</evidence>
<name>A0AA88J8T2_CHASR</name>
<dbReference type="EMBL" id="JAUPFM010000018">
    <property type="protein sequence ID" value="KAK2822322.1"/>
    <property type="molecule type" value="Genomic_DNA"/>
</dbReference>
<dbReference type="AlphaFoldDB" id="A0AA88J8T2"/>
<dbReference type="PANTHER" id="PTHR12015:SF190">
    <property type="entry name" value="C-C MOTIF CHEMOKINE"/>
    <property type="match status" value="1"/>
</dbReference>
<keyword evidence="1" id="KW-0202">Cytokine</keyword>
<dbReference type="InterPro" id="IPR039809">
    <property type="entry name" value="Chemokine_b/g/d"/>
</dbReference>
<dbReference type="InterPro" id="IPR036048">
    <property type="entry name" value="Interleukin_8-like_sf"/>
</dbReference>
<dbReference type="Gene3D" id="2.40.50.40">
    <property type="match status" value="1"/>
</dbReference>
<dbReference type="InterPro" id="IPR001811">
    <property type="entry name" value="Chemokine_IL8-like_dom"/>
</dbReference>
<dbReference type="PANTHER" id="PTHR12015">
    <property type="entry name" value="SMALL INDUCIBLE CYTOKINE A"/>
    <property type="match status" value="1"/>
</dbReference>
<evidence type="ECO:0000256" key="2">
    <source>
        <dbReference type="SAM" id="SignalP"/>
    </source>
</evidence>
<organism evidence="4 5">
    <name type="scientific">Channa striata</name>
    <name type="common">Snakehead murrel</name>
    <name type="synonym">Ophicephalus striatus</name>
    <dbReference type="NCBI Taxonomy" id="64152"/>
    <lineage>
        <taxon>Eukaryota</taxon>
        <taxon>Metazoa</taxon>
        <taxon>Chordata</taxon>
        <taxon>Craniata</taxon>
        <taxon>Vertebrata</taxon>
        <taxon>Euteleostomi</taxon>
        <taxon>Actinopterygii</taxon>
        <taxon>Neopterygii</taxon>
        <taxon>Teleostei</taxon>
        <taxon>Neoteleostei</taxon>
        <taxon>Acanthomorphata</taxon>
        <taxon>Anabantaria</taxon>
        <taxon>Anabantiformes</taxon>
        <taxon>Channoidei</taxon>
        <taxon>Channidae</taxon>
        <taxon>Channa</taxon>
    </lineage>
</organism>
<protein>
    <recommendedName>
        <fullName evidence="3">Chemokine interleukin-8-like domain-containing protein</fullName>
    </recommendedName>
</protein>
<proteinExistence type="predicted"/>
<accession>A0AA88J8T2</accession>
<keyword evidence="5" id="KW-1185">Reference proteome</keyword>
<dbReference type="Proteomes" id="UP001187415">
    <property type="component" value="Unassembled WGS sequence"/>
</dbReference>
<feature type="signal peptide" evidence="2">
    <location>
        <begin position="1"/>
        <end position="21"/>
    </location>
</feature>
<comment type="caution">
    <text evidence="4">The sequence shown here is derived from an EMBL/GenBank/DDBJ whole genome shotgun (WGS) entry which is preliminary data.</text>
</comment>
<feature type="chain" id="PRO_5041666632" description="Chemokine interleukin-8-like domain-containing protein" evidence="2">
    <location>
        <begin position="22"/>
        <end position="96"/>
    </location>
</feature>
<evidence type="ECO:0000259" key="3">
    <source>
        <dbReference type="SMART" id="SM00199"/>
    </source>
</evidence>
<dbReference type="Pfam" id="PF00048">
    <property type="entry name" value="IL8"/>
    <property type="match status" value="1"/>
</dbReference>
<dbReference type="GO" id="GO:0006955">
    <property type="term" value="P:immune response"/>
    <property type="evidence" value="ECO:0007669"/>
    <property type="project" value="InterPro"/>
</dbReference>
<reference evidence="4" key="1">
    <citation type="submission" date="2023-07" db="EMBL/GenBank/DDBJ databases">
        <title>Chromosome-level Genome Assembly of Striped Snakehead (Channa striata).</title>
        <authorList>
            <person name="Liu H."/>
        </authorList>
    </citation>
    <scope>NUCLEOTIDE SEQUENCE</scope>
    <source>
        <strain evidence="4">Gz</strain>
        <tissue evidence="4">Muscle</tissue>
    </source>
</reference>